<evidence type="ECO:0000259" key="1">
    <source>
        <dbReference type="Pfam" id="PF12937"/>
    </source>
</evidence>
<dbReference type="SUPFAM" id="SSF52047">
    <property type="entry name" value="RNI-like"/>
    <property type="match status" value="1"/>
</dbReference>
<evidence type="ECO:0000313" key="3">
    <source>
        <dbReference type="Proteomes" id="UP000559027"/>
    </source>
</evidence>
<comment type="caution">
    <text evidence="2">The sequence shown here is derived from an EMBL/GenBank/DDBJ whole genome shotgun (WGS) entry which is preliminary data.</text>
</comment>
<accession>A0A8H5GEH6</accession>
<sequence length="564" mass="63918">MFSTPEEVERLRTINEGLEAEIHKTRTKQVTVLLRLNELSSATRNIPSEILANIFSDVCRDPSYKMLRIGHPIIQVISSVCSRWYRVAKNTPSLWTHIEINLPPRKRATTCSLDLLRLYIANSGPLPIAITFSSSLGYFRPPYPHPARWPHKSGNHHVIYTDLFRLILIEFPNKLGSLTLGENSGSARLWLGTIASYAASAHTSVTYPNLVKLDIQASSEDPRFSNWLGAAQLPIRLFQNTLQVPNLSRLVLHYSVTSVRVPLQNLTSLTLAHSKPKECIDALAQFPRLVEFRALRLCPPVEPARAPASLKGEVLSLTNLQLLSWDFSYREWGLILMENFHFPNLTSLYADEHRDGTSPGPDASPLLGAFFASWARFLCSLPKLSTLGCVLGTGHPDNNPTRFCDAISKFTTLRVLHLWARPYNEDWIILRGSFLRIFAPRKQSTTRGRPKSQSHGLPMISSLYLHNNLGDFCVEDRNIFLNALESRWRTPEQQTQGSSVTRLESCTIYTSPVIDPGDLPNEQERWLENSTMKQFSRITKLQEEGFKFSVVEQEFHQYLIAEGE</sequence>
<evidence type="ECO:0000313" key="2">
    <source>
        <dbReference type="EMBL" id="KAF5363559.1"/>
    </source>
</evidence>
<feature type="domain" description="F-box" evidence="1">
    <location>
        <begin position="45"/>
        <end position="98"/>
    </location>
</feature>
<reference evidence="2 3" key="1">
    <citation type="journal article" date="2020" name="ISME J.">
        <title>Uncovering the hidden diversity of litter-decomposition mechanisms in mushroom-forming fungi.</title>
        <authorList>
            <person name="Floudas D."/>
            <person name="Bentzer J."/>
            <person name="Ahren D."/>
            <person name="Johansson T."/>
            <person name="Persson P."/>
            <person name="Tunlid A."/>
        </authorList>
    </citation>
    <scope>NUCLEOTIDE SEQUENCE [LARGE SCALE GENOMIC DNA]</scope>
    <source>
        <strain evidence="2 3">CBS 146.42</strain>
    </source>
</reference>
<dbReference type="Proteomes" id="UP000559027">
    <property type="component" value="Unassembled WGS sequence"/>
</dbReference>
<keyword evidence="3" id="KW-1185">Reference proteome</keyword>
<gene>
    <name evidence="2" type="ORF">D9756_000953</name>
</gene>
<dbReference type="Gene3D" id="1.20.1280.50">
    <property type="match status" value="1"/>
</dbReference>
<dbReference type="EMBL" id="JAACJO010000001">
    <property type="protein sequence ID" value="KAF5363559.1"/>
    <property type="molecule type" value="Genomic_DNA"/>
</dbReference>
<name>A0A8H5GEH6_9AGAR</name>
<dbReference type="AlphaFoldDB" id="A0A8H5GEH6"/>
<dbReference type="OrthoDB" id="2835124at2759"/>
<proteinExistence type="predicted"/>
<protein>
    <recommendedName>
        <fullName evidence="1">F-box domain-containing protein</fullName>
    </recommendedName>
</protein>
<organism evidence="2 3">
    <name type="scientific">Leucocoprinus leucothites</name>
    <dbReference type="NCBI Taxonomy" id="201217"/>
    <lineage>
        <taxon>Eukaryota</taxon>
        <taxon>Fungi</taxon>
        <taxon>Dikarya</taxon>
        <taxon>Basidiomycota</taxon>
        <taxon>Agaricomycotina</taxon>
        <taxon>Agaricomycetes</taxon>
        <taxon>Agaricomycetidae</taxon>
        <taxon>Agaricales</taxon>
        <taxon>Agaricineae</taxon>
        <taxon>Agaricaceae</taxon>
        <taxon>Leucocoprinus</taxon>
    </lineage>
</organism>
<dbReference type="Pfam" id="PF12937">
    <property type="entry name" value="F-box-like"/>
    <property type="match status" value="1"/>
</dbReference>
<dbReference type="InterPro" id="IPR001810">
    <property type="entry name" value="F-box_dom"/>
</dbReference>